<name>A0AAV9JEG8_9PEZI</name>
<feature type="region of interest" description="Disordered" evidence="1">
    <location>
        <begin position="736"/>
        <end position="829"/>
    </location>
</feature>
<comment type="caution">
    <text evidence="2">The sequence shown here is derived from an EMBL/GenBank/DDBJ whole genome shotgun (WGS) entry which is preliminary data.</text>
</comment>
<protein>
    <submittedName>
        <fullName evidence="2">Uncharacterized protein</fullName>
    </submittedName>
</protein>
<dbReference type="Proteomes" id="UP001324427">
    <property type="component" value="Unassembled WGS sequence"/>
</dbReference>
<sequence>MSGGFSQYAPEFNSDSYRHNADPTNHFSYPASFSADMREDLREALNQQYGPNYNPTARTDGTYADQPAEFGGRARQARPQYDQTNENAPATNEQSGLYTTSSAQDAFHPSDGGDLDVWLNNERYIAVPRASRNVYTHVQPTFLKSDAMLHSRSPQLAEVHEHPTQYGQSHGLYPLMQSTAAAATATPAPYSSSLGGTALGGGAATFGTTATVGVPSWDAPYMIGDKLSYRAGCNSHQAHAPDCRYETVAGRHDPNVSPSPLYQHDITTTTPRDSEIPAQQTFFWPDGDLQWCTVCNSTDIEHEASCALAMQTHAGPHVSPSSAQRSIQGTVSPDNSSRGQHTYSLDTGPFDETNTCSGSGPSPYHTDVTASGTKTTTGRLDDITAAASSQGAVSHASAHAAPLTGSLPPSREAPADSPLYGFSDRRFWGAQASYPASNGRAVQGTREQLFGLHPYLQNAIAADFGWWCIGKPTPSIETPDAPAITTIGAPPNLPTQNKDPPTQMTVAGLVEPLSAAHRGAVEVPDADTASEPSLPTSATATEAGINRSLDYPDGSLCTMLGVVNDDWNILEKKLDELTQRYYNALSHTFDRDPAGVKLTTDEKTDYLQKQEEALADVSTLLSTDNKYKAAKLHCKTLALLNVQIHKTGVPSDVYAQTAPKNSSKKLNKTAKLNVNLTCSERGKAIENALKSNKRLAIDVINGEKLENIVRGPLYMVHARVDLCRSNFRRARMNKTLANVKAEQTPEAGNSKGANGKRKRVSAPGLDPTHEYDDPAVGLGGAIERPSAAKKMRAGQAGETDGGAASNDAASGNAVSVGALGGDAAVDGAP</sequence>
<feature type="region of interest" description="Disordered" evidence="1">
    <location>
        <begin position="1"/>
        <end position="26"/>
    </location>
</feature>
<feature type="region of interest" description="Disordered" evidence="1">
    <location>
        <begin position="72"/>
        <end position="113"/>
    </location>
</feature>
<dbReference type="AlphaFoldDB" id="A0AAV9JEG8"/>
<feature type="compositionally biased region" description="Polar residues" evidence="1">
    <location>
        <begin position="319"/>
        <end position="345"/>
    </location>
</feature>
<accession>A0AAV9JEG8</accession>
<feature type="region of interest" description="Disordered" evidence="1">
    <location>
        <begin position="48"/>
        <end position="67"/>
    </location>
</feature>
<feature type="region of interest" description="Disordered" evidence="1">
    <location>
        <begin position="396"/>
        <end position="416"/>
    </location>
</feature>
<dbReference type="EMBL" id="JAVFHQ010000031">
    <property type="protein sequence ID" value="KAK4543580.1"/>
    <property type="molecule type" value="Genomic_DNA"/>
</dbReference>
<evidence type="ECO:0000313" key="3">
    <source>
        <dbReference type="Proteomes" id="UP001324427"/>
    </source>
</evidence>
<reference evidence="2 3" key="1">
    <citation type="submission" date="2021-11" db="EMBL/GenBank/DDBJ databases">
        <title>Black yeast isolated from Biological Soil Crust.</title>
        <authorList>
            <person name="Kurbessoian T."/>
        </authorList>
    </citation>
    <scope>NUCLEOTIDE SEQUENCE [LARGE SCALE GENOMIC DNA]</scope>
    <source>
        <strain evidence="2 3">CCFEE 5522</strain>
    </source>
</reference>
<feature type="compositionally biased region" description="Low complexity" evidence="1">
    <location>
        <begin position="801"/>
        <end position="829"/>
    </location>
</feature>
<evidence type="ECO:0000313" key="2">
    <source>
        <dbReference type="EMBL" id="KAK4543580.1"/>
    </source>
</evidence>
<feature type="compositionally biased region" description="Polar residues" evidence="1">
    <location>
        <begin position="81"/>
        <end position="104"/>
    </location>
</feature>
<feature type="region of interest" description="Disordered" evidence="1">
    <location>
        <begin position="314"/>
        <end position="376"/>
    </location>
</feature>
<organism evidence="2 3">
    <name type="scientific">Oleoguttula mirabilis</name>
    <dbReference type="NCBI Taxonomy" id="1507867"/>
    <lineage>
        <taxon>Eukaryota</taxon>
        <taxon>Fungi</taxon>
        <taxon>Dikarya</taxon>
        <taxon>Ascomycota</taxon>
        <taxon>Pezizomycotina</taxon>
        <taxon>Dothideomycetes</taxon>
        <taxon>Dothideomycetidae</taxon>
        <taxon>Mycosphaerellales</taxon>
        <taxon>Teratosphaeriaceae</taxon>
        <taxon>Oleoguttula</taxon>
    </lineage>
</organism>
<evidence type="ECO:0000256" key="1">
    <source>
        <dbReference type="SAM" id="MobiDB-lite"/>
    </source>
</evidence>
<feature type="compositionally biased region" description="Polar residues" evidence="1">
    <location>
        <begin position="48"/>
        <end position="59"/>
    </location>
</feature>
<proteinExistence type="predicted"/>
<gene>
    <name evidence="2" type="ORF">LTR36_005475</name>
</gene>
<keyword evidence="3" id="KW-1185">Reference proteome</keyword>